<feature type="transmembrane region" description="Helical" evidence="8">
    <location>
        <begin position="143"/>
        <end position="165"/>
    </location>
</feature>
<evidence type="ECO:0000256" key="2">
    <source>
        <dbReference type="ARBA" id="ARBA00007998"/>
    </source>
</evidence>
<feature type="transmembrane region" description="Helical" evidence="8">
    <location>
        <begin position="81"/>
        <end position="106"/>
    </location>
</feature>
<feature type="transmembrane region" description="Helical" evidence="8">
    <location>
        <begin position="336"/>
        <end position="357"/>
    </location>
</feature>
<feature type="transmembrane region" description="Helical" evidence="8">
    <location>
        <begin position="218"/>
        <end position="242"/>
    </location>
</feature>
<feature type="transmembrane region" description="Helical" evidence="8">
    <location>
        <begin position="39"/>
        <end position="60"/>
    </location>
</feature>
<gene>
    <name evidence="9" type="ORF">K0U00_14795</name>
</gene>
<keyword evidence="4" id="KW-0309">Germination</keyword>
<evidence type="ECO:0000256" key="8">
    <source>
        <dbReference type="SAM" id="Phobius"/>
    </source>
</evidence>
<keyword evidence="5 8" id="KW-0812">Transmembrane</keyword>
<accession>A0ABS7C327</accession>
<dbReference type="PANTHER" id="PTHR34975">
    <property type="entry name" value="SPORE GERMINATION PROTEIN A2"/>
    <property type="match status" value="1"/>
</dbReference>
<feature type="transmembrane region" description="Helical" evidence="8">
    <location>
        <begin position="305"/>
        <end position="324"/>
    </location>
</feature>
<dbReference type="PANTHER" id="PTHR34975:SF2">
    <property type="entry name" value="SPORE GERMINATION PROTEIN A2"/>
    <property type="match status" value="1"/>
</dbReference>
<feature type="transmembrane region" description="Helical" evidence="8">
    <location>
        <begin position="185"/>
        <end position="206"/>
    </location>
</feature>
<evidence type="ECO:0000256" key="3">
    <source>
        <dbReference type="ARBA" id="ARBA00022448"/>
    </source>
</evidence>
<keyword evidence="7 8" id="KW-0472">Membrane</keyword>
<dbReference type="InterPro" id="IPR004761">
    <property type="entry name" value="Spore_GerAB"/>
</dbReference>
<proteinExistence type="inferred from homology"/>
<evidence type="ECO:0000256" key="4">
    <source>
        <dbReference type="ARBA" id="ARBA00022544"/>
    </source>
</evidence>
<reference evidence="9 10" key="1">
    <citation type="submission" date="2021-07" db="EMBL/GenBank/DDBJ databases">
        <title>Paenibacillus radiodurans sp. nov., isolated from the southeastern edge of Tengger Desert.</title>
        <authorList>
            <person name="Zhang G."/>
        </authorList>
    </citation>
    <scope>NUCLEOTIDE SEQUENCE [LARGE SCALE GENOMIC DNA]</scope>
    <source>
        <strain evidence="9 10">CCM 7311</strain>
    </source>
</reference>
<evidence type="ECO:0000256" key="6">
    <source>
        <dbReference type="ARBA" id="ARBA00022989"/>
    </source>
</evidence>
<evidence type="ECO:0000256" key="7">
    <source>
        <dbReference type="ARBA" id="ARBA00023136"/>
    </source>
</evidence>
<sequence length="368" mass="40720">MQVKITPFQAVIFLFIYLTSSAIINIPAPLISFAGNSSWISLCISAAMGMILILPVLWLARTFPEKNFIEYSKETVGAPVAFLLGLAFLYYQIHMGAAIVLDIAMFLKSSMMRSTPSYWFIFLIFLVVAVTVDAGIDKITGLFPILIVNVMFFVSLIVLMSITNFDFNHLLPILPDGVKPLLHGIYYSFGFPFVEVVVFSMILPFVAGPRPGYVLKMLAAIGLTALSLIVTTLTTILVFGPIAGERKYSLFEVARSVSILDVFQRIEALIGYSLIVASFMKTTILLFTAHQTCIHLLGLKKDKMLVFPLALLMALISMTAIEGGEAKWNYEVTVIHPMWGMLCGAVPLLLVFFIALIRRKKKPASTLP</sequence>
<comment type="subcellular location">
    <subcellularLocation>
        <location evidence="1">Membrane</location>
        <topology evidence="1">Multi-pass membrane protein</topology>
    </subcellularLocation>
</comment>
<dbReference type="Proteomes" id="UP001519887">
    <property type="component" value="Unassembled WGS sequence"/>
</dbReference>
<dbReference type="RefSeq" id="WP_210037590.1">
    <property type="nucleotide sequence ID" value="NZ_JBHLVU010000004.1"/>
</dbReference>
<name>A0ABS7C327_9BACL</name>
<keyword evidence="6 8" id="KW-1133">Transmembrane helix</keyword>
<feature type="transmembrane region" description="Helical" evidence="8">
    <location>
        <begin position="118"/>
        <end position="136"/>
    </location>
</feature>
<dbReference type="Pfam" id="PF03845">
    <property type="entry name" value="Spore_permease"/>
    <property type="match status" value="1"/>
</dbReference>
<comment type="caution">
    <text evidence="9">The sequence shown here is derived from an EMBL/GenBank/DDBJ whole genome shotgun (WGS) entry which is preliminary data.</text>
</comment>
<keyword evidence="3" id="KW-0813">Transport</keyword>
<comment type="similarity">
    <text evidence="2">Belongs to the amino acid-polyamine-organocation (APC) superfamily. Spore germination protein (SGP) (TC 2.A.3.9) family.</text>
</comment>
<protein>
    <submittedName>
        <fullName evidence="9">Spore germination protein</fullName>
    </submittedName>
</protein>
<feature type="transmembrane region" description="Helical" evidence="8">
    <location>
        <begin position="262"/>
        <end position="284"/>
    </location>
</feature>
<evidence type="ECO:0000313" key="9">
    <source>
        <dbReference type="EMBL" id="MBW7455291.1"/>
    </source>
</evidence>
<evidence type="ECO:0000313" key="10">
    <source>
        <dbReference type="Proteomes" id="UP001519887"/>
    </source>
</evidence>
<evidence type="ECO:0000256" key="1">
    <source>
        <dbReference type="ARBA" id="ARBA00004141"/>
    </source>
</evidence>
<dbReference type="EMBL" id="JAHZIK010000336">
    <property type="protein sequence ID" value="MBW7455291.1"/>
    <property type="molecule type" value="Genomic_DNA"/>
</dbReference>
<keyword evidence="10" id="KW-1185">Reference proteome</keyword>
<evidence type="ECO:0000256" key="5">
    <source>
        <dbReference type="ARBA" id="ARBA00022692"/>
    </source>
</evidence>
<organism evidence="9 10">
    <name type="scientific">Paenibacillus sepulcri</name>
    <dbReference type="NCBI Taxonomy" id="359917"/>
    <lineage>
        <taxon>Bacteria</taxon>
        <taxon>Bacillati</taxon>
        <taxon>Bacillota</taxon>
        <taxon>Bacilli</taxon>
        <taxon>Bacillales</taxon>
        <taxon>Paenibacillaceae</taxon>
        <taxon>Paenibacillus</taxon>
    </lineage>
</organism>
<feature type="transmembrane region" description="Helical" evidence="8">
    <location>
        <begin position="12"/>
        <end position="33"/>
    </location>
</feature>